<dbReference type="Proteomes" id="UP001203852">
    <property type="component" value="Unassembled WGS sequence"/>
</dbReference>
<gene>
    <name evidence="1" type="ORF">EDD36DRAFT_422494</name>
</gene>
<dbReference type="AlphaFoldDB" id="A0AAN6I9T9"/>
<protein>
    <submittedName>
        <fullName evidence="1">Uncharacterized protein</fullName>
    </submittedName>
</protein>
<accession>A0AAN6I9T9</accession>
<sequence length="332" mass="36494">MDVHEDRVFEAIKYYAQSNEVFHANIEGMIALGDSAGVATTLYSDPTDIDMTLQPSKSIYRYAVKAADRGRLGKIGQGRSFPSPCICLLRCEALNTTHFLRLNSLWWPPERTNPDRKVRFLGPNGLVEESLLPEFVKKGKAVHEHTHQCADEMWCRQEALADTAKPCAQALSFANKIDDCNASVDGWSADNDSCCEQSTPGQKASICTYGAPFNCGVQRLGIDELISSHESFSAPLSSGVVHKLSDMNAGGSYGVEMSASEVWTISSEAFQILGEFQVDGTLQASREWANCVARLYASDEATWNEEIEVPVSPDSVERVRLLGSKKEAAERI</sequence>
<name>A0AAN6I9T9_9EURO</name>
<proteinExistence type="predicted"/>
<reference evidence="1" key="1">
    <citation type="journal article" date="2022" name="bioRxiv">
        <title>Deciphering the potential niche of two novel black yeast fungi from a biological soil crust based on their genomes, phenotypes, and melanin regulation.</title>
        <authorList>
            <consortium name="DOE Joint Genome Institute"/>
            <person name="Carr E.C."/>
            <person name="Barton Q."/>
            <person name="Grambo S."/>
            <person name="Sullivan M."/>
            <person name="Renfro C.M."/>
            <person name="Kuo A."/>
            <person name="Pangilinan J."/>
            <person name="Lipzen A."/>
            <person name="Keymanesh K."/>
            <person name="Savage E."/>
            <person name="Barry K."/>
            <person name="Grigoriev I.V."/>
            <person name="Riekhof W.R."/>
            <person name="Harris S.S."/>
        </authorList>
    </citation>
    <scope>NUCLEOTIDE SEQUENCE</scope>
    <source>
        <strain evidence="1">JF 03-4F</strain>
    </source>
</reference>
<comment type="caution">
    <text evidence="1">The sequence shown here is derived from an EMBL/GenBank/DDBJ whole genome shotgun (WGS) entry which is preliminary data.</text>
</comment>
<dbReference type="EMBL" id="MU404360">
    <property type="protein sequence ID" value="KAI1609548.1"/>
    <property type="molecule type" value="Genomic_DNA"/>
</dbReference>
<evidence type="ECO:0000313" key="1">
    <source>
        <dbReference type="EMBL" id="KAI1609548.1"/>
    </source>
</evidence>
<evidence type="ECO:0000313" key="2">
    <source>
        <dbReference type="Proteomes" id="UP001203852"/>
    </source>
</evidence>
<organism evidence="1 2">
    <name type="scientific">Exophiala viscosa</name>
    <dbReference type="NCBI Taxonomy" id="2486360"/>
    <lineage>
        <taxon>Eukaryota</taxon>
        <taxon>Fungi</taxon>
        <taxon>Dikarya</taxon>
        <taxon>Ascomycota</taxon>
        <taxon>Pezizomycotina</taxon>
        <taxon>Eurotiomycetes</taxon>
        <taxon>Chaetothyriomycetidae</taxon>
        <taxon>Chaetothyriales</taxon>
        <taxon>Herpotrichiellaceae</taxon>
        <taxon>Exophiala</taxon>
    </lineage>
</organism>
<keyword evidence="2" id="KW-1185">Reference proteome</keyword>